<dbReference type="EMBL" id="AMQK01000017">
    <property type="protein sequence ID" value="EKS43454.1"/>
    <property type="molecule type" value="Genomic_DNA"/>
</dbReference>
<sequence length="51" mass="6147">MSPIIIKHFDNHYIFKKIQKENSFMIKIGKELIKDVFFLFLNGRNIFNNSD</sequence>
<keyword evidence="2" id="KW-1185">Reference proteome</keyword>
<reference evidence="1 2" key="1">
    <citation type="journal article" date="2013" name="Genome Announc.">
        <title>Whole Genome Sequencing and Comparative Analysis of Bartonella bacilliformis Strain INS, the Causative Agent of Carrion's Disease.</title>
        <authorList>
            <person name="Tarazona D."/>
            <person name="Padilla C."/>
            <person name="Caceres O."/>
            <person name="Montenegro J.D."/>
            <person name="Bailon H."/>
            <person name="Ventura G."/>
            <person name="Mendoza G."/>
            <person name="Anaya E."/>
            <person name="Guio H."/>
        </authorList>
    </citation>
    <scope>NUCLEOTIDE SEQUENCE [LARGE SCALE GENOMIC DNA]</scope>
    <source>
        <strain evidence="1 2">INS</strain>
    </source>
</reference>
<proteinExistence type="predicted"/>
<protein>
    <submittedName>
        <fullName evidence="1">Uncharacterized protein</fullName>
    </submittedName>
</protein>
<accession>A0ABN0IF63</accession>
<evidence type="ECO:0000313" key="2">
    <source>
        <dbReference type="Proteomes" id="UP000009359"/>
    </source>
</evidence>
<comment type="caution">
    <text evidence="1">The sequence shown here is derived from an EMBL/GenBank/DDBJ whole genome shotgun (WGS) entry which is preliminary data.</text>
</comment>
<dbReference type="Proteomes" id="UP000009359">
    <property type="component" value="Unassembled WGS sequence"/>
</dbReference>
<evidence type="ECO:0000313" key="1">
    <source>
        <dbReference type="EMBL" id="EKS43454.1"/>
    </source>
</evidence>
<gene>
    <name evidence="1" type="ORF">BbINS_04282</name>
</gene>
<organism evidence="1 2">
    <name type="scientific">Bartonella bacilliformis INS</name>
    <dbReference type="NCBI Taxonomy" id="1206782"/>
    <lineage>
        <taxon>Bacteria</taxon>
        <taxon>Pseudomonadati</taxon>
        <taxon>Pseudomonadota</taxon>
        <taxon>Alphaproteobacteria</taxon>
        <taxon>Hyphomicrobiales</taxon>
        <taxon>Bartonellaceae</taxon>
        <taxon>Bartonella</taxon>
    </lineage>
</organism>
<name>A0ABN0IF63_BARBA</name>